<evidence type="ECO:0000313" key="3">
    <source>
        <dbReference type="Proteomes" id="UP000183077"/>
    </source>
</evidence>
<reference evidence="2 3" key="1">
    <citation type="submission" date="2016-10" db="EMBL/GenBank/DDBJ databases">
        <authorList>
            <person name="de Groot N.N."/>
        </authorList>
    </citation>
    <scope>NUCLEOTIDE SEQUENCE [LARGE SCALE GENOMIC DNA]</scope>
    <source>
        <strain evidence="2 3">DSM 23048</strain>
    </source>
</reference>
<dbReference type="GeneID" id="82258478"/>
<dbReference type="AlphaFoldDB" id="A0A1H6XZE9"/>
<keyword evidence="1" id="KW-0472">Membrane</keyword>
<evidence type="ECO:0008006" key="4">
    <source>
        <dbReference type="Google" id="ProtNLM"/>
    </source>
</evidence>
<proteinExistence type="predicted"/>
<feature type="transmembrane region" description="Helical" evidence="1">
    <location>
        <begin position="25"/>
        <end position="42"/>
    </location>
</feature>
<organism evidence="2 3">
    <name type="scientific">Myroides marinus</name>
    <dbReference type="NCBI Taxonomy" id="703342"/>
    <lineage>
        <taxon>Bacteria</taxon>
        <taxon>Pseudomonadati</taxon>
        <taxon>Bacteroidota</taxon>
        <taxon>Flavobacteriia</taxon>
        <taxon>Flavobacteriales</taxon>
        <taxon>Flavobacteriaceae</taxon>
        <taxon>Myroides</taxon>
    </lineage>
</organism>
<gene>
    <name evidence="2" type="ORF">SAMN04488018_12431</name>
</gene>
<sequence>MKYLCQQKFQVVTGLEKLVLMRKKCSFFIGVVLLTGGVVSGFKQYETMLLEEYKIVPEGPLSYEFPNSDIAMEESGELLAIPFIGKTYVGFKQALAVRESYGLYRIVNSYGYMGKYQFGKVALRSIGVTDTSSFLHDPLMQEKAFDALVAKNKWILRKEIEKFDGKRIGGIQITESGILAAAHLGGAGSVKKFLNSNGANGFQDGYGTSIRTYLKSFSGYDVSDITAEKDAVVVL</sequence>
<accession>A0A1H6XZE9</accession>
<dbReference type="EMBL" id="FNYS01000024">
    <property type="protein sequence ID" value="SEJ32147.1"/>
    <property type="molecule type" value="Genomic_DNA"/>
</dbReference>
<keyword evidence="1" id="KW-1133">Transmembrane helix</keyword>
<dbReference type="Proteomes" id="UP000183077">
    <property type="component" value="Unassembled WGS sequence"/>
</dbReference>
<protein>
    <recommendedName>
        <fullName evidence="4">Peptidoglycan-binding protein LysM</fullName>
    </recommendedName>
</protein>
<name>A0A1H6XZE9_9FLAO</name>
<evidence type="ECO:0000313" key="2">
    <source>
        <dbReference type="EMBL" id="SEJ32147.1"/>
    </source>
</evidence>
<keyword evidence="1" id="KW-0812">Transmembrane</keyword>
<evidence type="ECO:0000256" key="1">
    <source>
        <dbReference type="SAM" id="Phobius"/>
    </source>
</evidence>
<dbReference type="RefSeq" id="WP_244154530.1">
    <property type="nucleotide sequence ID" value="NZ_FNYS01000024.1"/>
</dbReference>